<evidence type="ECO:0000313" key="3">
    <source>
        <dbReference type="Proteomes" id="UP001440612"/>
    </source>
</evidence>
<sequence>MSDPIFELNFEVDDLLYKEVIDMWPKLLATAKRKKRFGWLREIALWTIVFLVALFLFRAGMPVDWAIAFFLGVFAVLLTILAMCKFFLAPGHKQILLRRHGRAAHGNRVRILISKDGIVEKQSGAMRSWDWAGIDQIYALKRGTAVIRGVDQIIISNDGLPSDKTPDAFRTDLEDLRVNA</sequence>
<proteinExistence type="predicted"/>
<dbReference type="RefSeq" id="WP_341367968.1">
    <property type="nucleotide sequence ID" value="NZ_CP150951.2"/>
</dbReference>
<name>A0ABZ2V5V4_9RHOB</name>
<feature type="transmembrane region" description="Helical" evidence="1">
    <location>
        <begin position="43"/>
        <end position="61"/>
    </location>
</feature>
<dbReference type="Proteomes" id="UP001440612">
    <property type="component" value="Chromosome"/>
</dbReference>
<gene>
    <name evidence="2" type="ORF">AABB29_04205</name>
</gene>
<accession>A0ABZ2V5V4</accession>
<evidence type="ECO:0008006" key="4">
    <source>
        <dbReference type="Google" id="ProtNLM"/>
    </source>
</evidence>
<evidence type="ECO:0000313" key="2">
    <source>
        <dbReference type="EMBL" id="WZC49858.1"/>
    </source>
</evidence>
<keyword evidence="1" id="KW-1133">Transmembrane helix</keyword>
<feature type="transmembrane region" description="Helical" evidence="1">
    <location>
        <begin position="67"/>
        <end position="88"/>
    </location>
</feature>
<reference evidence="3" key="1">
    <citation type="submission" date="2024-04" db="EMBL/GenBank/DDBJ databases">
        <title>Phylogenomic analyses of a clade within the roseobacter group suggest taxonomic reassignments of species of the genera Aestuariivita, Citreicella, Loktanella, Nautella, Pelagibaca, Ruegeria, Thalassobius, Thiobacimonas and Tropicibacter, and the proposal o.</title>
        <authorList>
            <person name="Jeon C.O."/>
        </authorList>
    </citation>
    <scope>NUCLEOTIDE SEQUENCE [LARGE SCALE GENOMIC DNA]</scope>
    <source>
        <strain evidence="3">BS5-3</strain>
    </source>
</reference>
<dbReference type="EMBL" id="CP150951">
    <property type="protein sequence ID" value="WZC49858.1"/>
    <property type="molecule type" value="Genomic_DNA"/>
</dbReference>
<organism evidence="2 3">
    <name type="scientific">Yoonia phaeophyticola</name>
    <dbReference type="NCBI Taxonomy" id="3137369"/>
    <lineage>
        <taxon>Bacteria</taxon>
        <taxon>Pseudomonadati</taxon>
        <taxon>Pseudomonadota</taxon>
        <taxon>Alphaproteobacteria</taxon>
        <taxon>Rhodobacterales</taxon>
        <taxon>Paracoccaceae</taxon>
        <taxon>Yoonia</taxon>
    </lineage>
</organism>
<keyword evidence="1" id="KW-0812">Transmembrane</keyword>
<protein>
    <recommendedName>
        <fullName evidence="4">YcxB family protein</fullName>
    </recommendedName>
</protein>
<keyword evidence="1" id="KW-0472">Membrane</keyword>
<keyword evidence="3" id="KW-1185">Reference proteome</keyword>
<evidence type="ECO:0000256" key="1">
    <source>
        <dbReference type="SAM" id="Phobius"/>
    </source>
</evidence>